<gene>
    <name evidence="9" type="ORF">AVDCRST_MAG92-460</name>
</gene>
<dbReference type="Pfam" id="PF08447">
    <property type="entry name" value="PAS_3"/>
    <property type="match status" value="1"/>
</dbReference>
<evidence type="ECO:0000256" key="6">
    <source>
        <dbReference type="SAM" id="Coils"/>
    </source>
</evidence>
<dbReference type="Pfam" id="PF02518">
    <property type="entry name" value="HATPase_c"/>
    <property type="match status" value="1"/>
</dbReference>
<accession>A0A6J4HDA7</accession>
<dbReference type="PROSITE" id="PS50109">
    <property type="entry name" value="HIS_KIN"/>
    <property type="match status" value="1"/>
</dbReference>
<dbReference type="InterPro" id="IPR029016">
    <property type="entry name" value="GAF-like_dom_sf"/>
</dbReference>
<dbReference type="Gene3D" id="1.10.287.130">
    <property type="match status" value="1"/>
</dbReference>
<dbReference type="SUPFAM" id="SSF55874">
    <property type="entry name" value="ATPase domain of HSP90 chaperone/DNA topoisomerase II/histidine kinase"/>
    <property type="match status" value="1"/>
</dbReference>
<dbReference type="InterPro" id="IPR004358">
    <property type="entry name" value="Sig_transdc_His_kin-like_C"/>
</dbReference>
<keyword evidence="6" id="KW-0175">Coiled coil</keyword>
<dbReference type="AlphaFoldDB" id="A0A6J4HDA7"/>
<dbReference type="PRINTS" id="PR00344">
    <property type="entry name" value="BCTRLSENSOR"/>
</dbReference>
<dbReference type="Gene3D" id="3.30.450.40">
    <property type="match status" value="3"/>
</dbReference>
<evidence type="ECO:0000313" key="9">
    <source>
        <dbReference type="EMBL" id="CAA9218990.1"/>
    </source>
</evidence>
<dbReference type="Pfam" id="PF01590">
    <property type="entry name" value="GAF"/>
    <property type="match status" value="3"/>
</dbReference>
<keyword evidence="4 9" id="KW-0808">Transferase</keyword>
<dbReference type="SUPFAM" id="SSF55785">
    <property type="entry name" value="PYP-like sensor domain (PAS domain)"/>
    <property type="match status" value="1"/>
</dbReference>
<dbReference type="EC" id="2.7.13.3" evidence="2"/>
<dbReference type="InterPro" id="IPR003594">
    <property type="entry name" value="HATPase_dom"/>
</dbReference>
<evidence type="ECO:0000256" key="4">
    <source>
        <dbReference type="ARBA" id="ARBA00022777"/>
    </source>
</evidence>
<evidence type="ECO:0000256" key="1">
    <source>
        <dbReference type="ARBA" id="ARBA00000085"/>
    </source>
</evidence>
<dbReference type="PANTHER" id="PTHR43065:SF50">
    <property type="entry name" value="HISTIDINE KINASE"/>
    <property type="match status" value="1"/>
</dbReference>
<evidence type="ECO:0000256" key="3">
    <source>
        <dbReference type="ARBA" id="ARBA00022553"/>
    </source>
</evidence>
<dbReference type="PANTHER" id="PTHR43065">
    <property type="entry name" value="SENSOR HISTIDINE KINASE"/>
    <property type="match status" value="1"/>
</dbReference>
<dbReference type="InterPro" id="IPR035965">
    <property type="entry name" value="PAS-like_dom_sf"/>
</dbReference>
<dbReference type="CDD" id="cd00082">
    <property type="entry name" value="HisKA"/>
    <property type="match status" value="1"/>
</dbReference>
<dbReference type="SUPFAM" id="SSF47384">
    <property type="entry name" value="Homodimeric domain of signal transducing histidine kinase"/>
    <property type="match status" value="1"/>
</dbReference>
<dbReference type="GO" id="GO:0000155">
    <property type="term" value="F:phosphorelay sensor kinase activity"/>
    <property type="evidence" value="ECO:0007669"/>
    <property type="project" value="InterPro"/>
</dbReference>
<dbReference type="Gene3D" id="3.30.565.10">
    <property type="entry name" value="Histidine kinase-like ATPase, C-terminal domain"/>
    <property type="match status" value="1"/>
</dbReference>
<proteinExistence type="predicted"/>
<dbReference type="EMBL" id="CADCTM010000065">
    <property type="protein sequence ID" value="CAA9218990.1"/>
    <property type="molecule type" value="Genomic_DNA"/>
</dbReference>
<dbReference type="InterPro" id="IPR036097">
    <property type="entry name" value="HisK_dim/P_sf"/>
</dbReference>
<dbReference type="SMART" id="SM00387">
    <property type="entry name" value="HATPase_c"/>
    <property type="match status" value="1"/>
</dbReference>
<dbReference type="NCBIfam" id="TIGR00229">
    <property type="entry name" value="sensory_box"/>
    <property type="match status" value="1"/>
</dbReference>
<dbReference type="InterPro" id="IPR005467">
    <property type="entry name" value="His_kinase_dom"/>
</dbReference>
<keyword evidence="5" id="KW-0902">Two-component regulatory system</keyword>
<evidence type="ECO:0000259" key="8">
    <source>
        <dbReference type="PROSITE" id="PS50112"/>
    </source>
</evidence>
<dbReference type="InterPro" id="IPR003018">
    <property type="entry name" value="GAF"/>
</dbReference>
<reference evidence="9" key="1">
    <citation type="submission" date="2020-02" db="EMBL/GenBank/DDBJ databases">
        <authorList>
            <person name="Meier V. D."/>
        </authorList>
    </citation>
    <scope>NUCLEOTIDE SEQUENCE</scope>
    <source>
        <strain evidence="9">AVDCRST_MAG92</strain>
    </source>
</reference>
<dbReference type="Gene3D" id="3.30.450.20">
    <property type="entry name" value="PAS domain"/>
    <property type="match status" value="1"/>
</dbReference>
<dbReference type="SMART" id="SM00091">
    <property type="entry name" value="PAS"/>
    <property type="match status" value="1"/>
</dbReference>
<dbReference type="SMART" id="SM00065">
    <property type="entry name" value="GAF"/>
    <property type="match status" value="3"/>
</dbReference>
<feature type="domain" description="PAS" evidence="8">
    <location>
        <begin position="269"/>
        <end position="310"/>
    </location>
</feature>
<sequence length="1031" mass="114309">MKTPIFGNTSVNPDDYQYQNIDSSAEAAFDDLTRLAACVCQTPIAILCLANSKRRWIKSQVGIIESVADSYLALCAGTLLQIDLWDENILLVQDASKEQRFAEYGLVKSQQVRFYAGIPLFTAQGLVLGILATTDHIPRQLTPQQQESLLALGRQAIAQLELRKIATNLKIVVSNTLQFPERADVDGQPDSTNNKQISVNVSANPGSTVLGAQWQEMRQIRGDLVQKSAARNLNDPDGMERTLPSPDQLTRNTVWREAYHFFTLSPDILYVMDWDGKIKRLNPAVENILGYATEELLAKSFLDFVHPEDKASTLSQWEMLDADTPSIHCENRYRCQDGSYKELGWSIFGRVEEGLIYAIARELPRHANPTLLKRSHSSTIEADVGAALAGESGTLSVRLKRCTEAMIKHLDAIGVGIWTVENNSLYLDLQASSGKLIPADFPQRISPNHELFCVITQTRQPLSTQLPAQGRSVEHEGCSGAASFFSGYPLIIESRLVGVIALHNCQPFSEVVKSVLSWVANAIAVAIDRAWVREELLSRREALLFRLANQIRNSLDLNTILGTAVTEIRNLLGIDGCHFLWCWFEGKQPSLVVTHEACNPDLPSVLGECPPQYLPRLAQKIRKLETLRIDDLATSNLDPETRSLLSNTGLTSALLLPLKTKTGQLGAIVCSHYHGIRPWSNHEVELLQAVVDQLAIAIEHAELFATTRAAALAAQTQARQLEIAVQDLQQTESRLLQTEKMSSLGQMVAGIAHEINNPVSFITGNLTHANNYIQDLLNLINCYQEYYPNPFPGVQEYIEEIDLEFLLEDLPKILTSMQMGADRIHEIVLSLRNFSRTDEAQMKPVNIHEGIDNTLLILHNRLKPSGTNPGIMIVKEYGILPLVECYAGQLNQVFMNIISNAIDALESSREPTRNITISTAIWTEDLELKSSQDKPDSLSPKSWVIIRIRDNGPGMAAQVANHLFEPFFTTKPVGKGTGLGLSISYQIVVEKHKGTLRCESVPGQGTQFLIEIPIRNSSIRQANSSASVATT</sequence>
<organism evidence="9">
    <name type="scientific">uncultured Coleofasciculus sp</name>
    <dbReference type="NCBI Taxonomy" id="1267456"/>
    <lineage>
        <taxon>Bacteria</taxon>
        <taxon>Bacillati</taxon>
        <taxon>Cyanobacteriota</taxon>
        <taxon>Cyanophyceae</taxon>
        <taxon>Coleofasciculales</taxon>
        <taxon>Coleofasciculaceae</taxon>
        <taxon>Coleofasciculus</taxon>
        <taxon>environmental samples</taxon>
    </lineage>
</organism>
<keyword evidence="4 9" id="KW-0418">Kinase</keyword>
<dbReference type="InterPro" id="IPR003661">
    <property type="entry name" value="HisK_dim/P_dom"/>
</dbReference>
<dbReference type="InterPro" id="IPR000014">
    <property type="entry name" value="PAS"/>
</dbReference>
<dbReference type="PROSITE" id="PS50112">
    <property type="entry name" value="PAS"/>
    <property type="match status" value="1"/>
</dbReference>
<dbReference type="SUPFAM" id="SSF55781">
    <property type="entry name" value="GAF domain-like"/>
    <property type="match status" value="3"/>
</dbReference>
<feature type="coiled-coil region" evidence="6">
    <location>
        <begin position="711"/>
        <end position="741"/>
    </location>
</feature>
<evidence type="ECO:0000256" key="2">
    <source>
        <dbReference type="ARBA" id="ARBA00012438"/>
    </source>
</evidence>
<name>A0A6J4HDA7_9CYAN</name>
<evidence type="ECO:0000259" key="7">
    <source>
        <dbReference type="PROSITE" id="PS50109"/>
    </source>
</evidence>
<evidence type="ECO:0000256" key="5">
    <source>
        <dbReference type="ARBA" id="ARBA00023012"/>
    </source>
</evidence>
<protein>
    <recommendedName>
        <fullName evidence="2">histidine kinase</fullName>
        <ecNumber evidence="2">2.7.13.3</ecNumber>
    </recommendedName>
</protein>
<dbReference type="InterPro" id="IPR036890">
    <property type="entry name" value="HATPase_C_sf"/>
</dbReference>
<comment type="catalytic activity">
    <reaction evidence="1">
        <text>ATP + protein L-histidine = ADP + protein N-phospho-L-histidine.</text>
        <dbReference type="EC" id="2.7.13.3"/>
    </reaction>
</comment>
<keyword evidence="3" id="KW-0597">Phosphoprotein</keyword>
<dbReference type="InterPro" id="IPR013655">
    <property type="entry name" value="PAS_fold_3"/>
</dbReference>
<dbReference type="CDD" id="cd00130">
    <property type="entry name" value="PAS"/>
    <property type="match status" value="1"/>
</dbReference>
<feature type="domain" description="Histidine kinase" evidence="7">
    <location>
        <begin position="750"/>
        <end position="1016"/>
    </location>
</feature>